<name>A0ABU2XWC3_9ACTN</name>
<organism evidence="2 3">
    <name type="scientific">Streptomyces lonegramiae</name>
    <dbReference type="NCBI Taxonomy" id="3075524"/>
    <lineage>
        <taxon>Bacteria</taxon>
        <taxon>Bacillati</taxon>
        <taxon>Actinomycetota</taxon>
        <taxon>Actinomycetes</taxon>
        <taxon>Kitasatosporales</taxon>
        <taxon>Streptomycetaceae</taxon>
        <taxon>Streptomyces</taxon>
    </lineage>
</organism>
<evidence type="ECO:0000313" key="2">
    <source>
        <dbReference type="EMBL" id="MDT0550107.1"/>
    </source>
</evidence>
<proteinExistence type="predicted"/>
<reference evidence="2" key="1">
    <citation type="submission" date="2024-05" db="EMBL/GenBank/DDBJ databases">
        <title>30 novel species of actinomycetes from the DSMZ collection.</title>
        <authorList>
            <person name="Nouioui I."/>
        </authorList>
    </citation>
    <scope>NUCLEOTIDE SEQUENCE</scope>
    <source>
        <strain evidence="2">DSM 41529</strain>
    </source>
</reference>
<keyword evidence="3" id="KW-1185">Reference proteome</keyword>
<dbReference type="InterPro" id="IPR007278">
    <property type="entry name" value="DUF397"/>
</dbReference>
<evidence type="ECO:0000259" key="1">
    <source>
        <dbReference type="Pfam" id="PF04149"/>
    </source>
</evidence>
<dbReference type="Pfam" id="PF04149">
    <property type="entry name" value="DUF397"/>
    <property type="match status" value="1"/>
</dbReference>
<dbReference type="EMBL" id="JAVRFD010000042">
    <property type="protein sequence ID" value="MDT0550107.1"/>
    <property type="molecule type" value="Genomic_DNA"/>
</dbReference>
<dbReference type="Proteomes" id="UP001180754">
    <property type="component" value="Unassembled WGS sequence"/>
</dbReference>
<protein>
    <submittedName>
        <fullName evidence="2">DUF397 domain-containing protein</fullName>
    </submittedName>
</protein>
<evidence type="ECO:0000313" key="3">
    <source>
        <dbReference type="Proteomes" id="UP001180754"/>
    </source>
</evidence>
<sequence>MTYCIATDVASEGAWFKSSYSEGNGTACVEIAHLPRTAQVAIRDSKEGVTGPALLVSAAAWAAFITDVPGRQGSAGS</sequence>
<feature type="domain" description="DUF397" evidence="1">
    <location>
        <begin position="14"/>
        <end position="68"/>
    </location>
</feature>
<dbReference type="RefSeq" id="WP_311730687.1">
    <property type="nucleotide sequence ID" value="NZ_JAVRFD010000042.1"/>
</dbReference>
<accession>A0ABU2XWC3</accession>
<comment type="caution">
    <text evidence="2">The sequence shown here is derived from an EMBL/GenBank/DDBJ whole genome shotgun (WGS) entry which is preliminary data.</text>
</comment>
<gene>
    <name evidence="2" type="ORF">RND15_46805</name>
</gene>